<dbReference type="FunFam" id="1.10.510.10:FF:000554">
    <property type="entry name" value="Predicted protein"/>
    <property type="match status" value="1"/>
</dbReference>
<gene>
    <name evidence="15" type="primary">LOC110988975</name>
</gene>
<dbReference type="Gene3D" id="3.30.200.20">
    <property type="entry name" value="Phosphorylase Kinase, domain 1"/>
    <property type="match status" value="1"/>
</dbReference>
<dbReference type="GO" id="GO:0006909">
    <property type="term" value="P:phagocytosis"/>
    <property type="evidence" value="ECO:0007669"/>
    <property type="project" value="TreeGrafter"/>
</dbReference>
<keyword evidence="12" id="KW-0812">Transmembrane</keyword>
<dbReference type="GO" id="GO:0005524">
    <property type="term" value="F:ATP binding"/>
    <property type="evidence" value="ECO:0007669"/>
    <property type="project" value="UniProtKB-UniRule"/>
</dbReference>
<feature type="active site" description="Proton acceptor" evidence="8">
    <location>
        <position position="275"/>
    </location>
</feature>
<keyword evidence="5 9" id="KW-0067">ATP-binding</keyword>
<dbReference type="GO" id="GO:0005886">
    <property type="term" value="C:plasma membrane"/>
    <property type="evidence" value="ECO:0007669"/>
    <property type="project" value="TreeGrafter"/>
</dbReference>
<evidence type="ECO:0000256" key="2">
    <source>
        <dbReference type="ARBA" id="ARBA00022679"/>
    </source>
</evidence>
<keyword evidence="6" id="KW-0829">Tyrosine-protein kinase</keyword>
<dbReference type="GO" id="GO:0007399">
    <property type="term" value="P:nervous system development"/>
    <property type="evidence" value="ECO:0007669"/>
    <property type="project" value="TreeGrafter"/>
</dbReference>
<evidence type="ECO:0000256" key="12">
    <source>
        <dbReference type="SAM" id="Phobius"/>
    </source>
</evidence>
<dbReference type="InterPro" id="IPR020635">
    <property type="entry name" value="Tyr_kinase_cat_dom"/>
</dbReference>
<dbReference type="GO" id="GO:0016477">
    <property type="term" value="P:cell migration"/>
    <property type="evidence" value="ECO:0007669"/>
    <property type="project" value="TreeGrafter"/>
</dbReference>
<dbReference type="Gene3D" id="1.10.510.10">
    <property type="entry name" value="Transferase(Phosphotransferase) domain 1"/>
    <property type="match status" value="1"/>
</dbReference>
<evidence type="ECO:0000256" key="11">
    <source>
        <dbReference type="PROSITE-ProRule" id="PRU10141"/>
    </source>
</evidence>
<dbReference type="InterPro" id="IPR001245">
    <property type="entry name" value="Ser-Thr/Tyr_kinase_cat_dom"/>
</dbReference>
<evidence type="ECO:0000259" key="13">
    <source>
        <dbReference type="PROSITE" id="PS50011"/>
    </source>
</evidence>
<evidence type="ECO:0000256" key="10">
    <source>
        <dbReference type="PIRSR" id="PIRSR000615-3"/>
    </source>
</evidence>
<evidence type="ECO:0000256" key="6">
    <source>
        <dbReference type="ARBA" id="ARBA00023137"/>
    </source>
</evidence>
<dbReference type="GO" id="GO:0007169">
    <property type="term" value="P:cell surface receptor protein tyrosine kinase signaling pathway"/>
    <property type="evidence" value="ECO:0007669"/>
    <property type="project" value="TreeGrafter"/>
</dbReference>
<dbReference type="GO" id="GO:0004714">
    <property type="term" value="F:transmembrane receptor protein tyrosine kinase activity"/>
    <property type="evidence" value="ECO:0007669"/>
    <property type="project" value="UniProtKB-EC"/>
</dbReference>
<keyword evidence="12" id="KW-1133">Transmembrane helix</keyword>
<organism evidence="14 15">
    <name type="scientific">Acanthaster planci</name>
    <name type="common">Crown-of-thorns starfish</name>
    <dbReference type="NCBI Taxonomy" id="133434"/>
    <lineage>
        <taxon>Eukaryota</taxon>
        <taxon>Metazoa</taxon>
        <taxon>Echinodermata</taxon>
        <taxon>Eleutherozoa</taxon>
        <taxon>Asterozoa</taxon>
        <taxon>Asteroidea</taxon>
        <taxon>Valvatacea</taxon>
        <taxon>Valvatida</taxon>
        <taxon>Acanthasteridae</taxon>
        <taxon>Acanthaster</taxon>
    </lineage>
</organism>
<dbReference type="SUPFAM" id="SSF56112">
    <property type="entry name" value="Protein kinase-like (PK-like)"/>
    <property type="match status" value="1"/>
</dbReference>
<keyword evidence="10" id="KW-0460">Magnesium</keyword>
<dbReference type="GeneID" id="110988975"/>
<protein>
    <submittedName>
        <fullName evidence="15">Tyrosine-protein kinase Mer-like</fullName>
    </submittedName>
</protein>
<dbReference type="SMART" id="SM00219">
    <property type="entry name" value="TyrKc"/>
    <property type="match status" value="1"/>
</dbReference>
<dbReference type="GO" id="GO:0043235">
    <property type="term" value="C:receptor complex"/>
    <property type="evidence" value="ECO:0007669"/>
    <property type="project" value="TreeGrafter"/>
</dbReference>
<sequence>MDIASSKPVRGDQLITTDGSLWETADVIDTVGTADDVGVHDPFVGILVASIALCVLVILMLVITCCWQLGKHCSQRGESMPLGQAKLKRESTFISHEDHACGEFSISPKVFWEELKLDELALDDDEMKDKIREILIPRNKLSIHKLIGEGQYAQVHFGTMVSPSFSCEQKVAVKIMKEHWTDQARNLIEEGLLTLGLNHPNILAIIGISLEYTHTKQIRPLVVMPFLENRDLNSFLKNVRLAQNQELSLSWRVDMMIQIATGMEYIANNGIIHRDLATRNCMLDDNYVVKVADFGLARRIFDNECYKMRIRQSISCCLPVKWVAIEGLNDSIFTSRSDVWSFGVTMWEIATHAKIPYPGLENFKVLEYLEQGRRLRQPDGCPKTLYGLMYTCWHRDPIMRPSFGYVKEQLEALKETVSAADNSGSATMARQQHEAAIQQKNPLYHNAWV</sequence>
<accession>A0A8B7ZYP4</accession>
<dbReference type="RefSeq" id="XP_022108696.1">
    <property type="nucleotide sequence ID" value="XM_022253004.1"/>
</dbReference>
<keyword evidence="4" id="KW-0418">Kinase</keyword>
<dbReference type="PRINTS" id="PR00109">
    <property type="entry name" value="TYRKINASE"/>
</dbReference>
<dbReference type="InterPro" id="IPR017441">
    <property type="entry name" value="Protein_kinase_ATP_BS"/>
</dbReference>
<name>A0A8B7ZYP4_ACAPL</name>
<dbReference type="GO" id="GO:0046872">
    <property type="term" value="F:metal ion binding"/>
    <property type="evidence" value="ECO:0007669"/>
    <property type="project" value="UniProtKB-KW"/>
</dbReference>
<dbReference type="OMA" id="THAKIPY"/>
<dbReference type="KEGG" id="aplc:110988975"/>
<dbReference type="PANTHER" id="PTHR24416:SF564">
    <property type="entry name" value="MACROPHAGE-STIMULATING PROTEIN RECEPTOR"/>
    <property type="match status" value="1"/>
</dbReference>
<feature type="transmembrane region" description="Helical" evidence="12">
    <location>
        <begin position="43"/>
        <end position="70"/>
    </location>
</feature>
<dbReference type="Proteomes" id="UP000694845">
    <property type="component" value="Unplaced"/>
</dbReference>
<dbReference type="PROSITE" id="PS00109">
    <property type="entry name" value="PROTEIN_KINASE_TYR"/>
    <property type="match status" value="1"/>
</dbReference>
<comment type="catalytic activity">
    <reaction evidence="7">
        <text>L-tyrosyl-[protein] + ATP = O-phospho-L-tyrosyl-[protein] + ADP + H(+)</text>
        <dbReference type="Rhea" id="RHEA:10596"/>
        <dbReference type="Rhea" id="RHEA-COMP:10136"/>
        <dbReference type="Rhea" id="RHEA-COMP:20101"/>
        <dbReference type="ChEBI" id="CHEBI:15378"/>
        <dbReference type="ChEBI" id="CHEBI:30616"/>
        <dbReference type="ChEBI" id="CHEBI:46858"/>
        <dbReference type="ChEBI" id="CHEBI:61978"/>
        <dbReference type="ChEBI" id="CHEBI:456216"/>
        <dbReference type="EC" id="2.7.10.1"/>
    </reaction>
</comment>
<feature type="binding site" evidence="10">
    <location>
        <position position="293"/>
    </location>
    <ligand>
        <name>Mg(2+)</name>
        <dbReference type="ChEBI" id="CHEBI:18420"/>
    </ligand>
</feature>
<dbReference type="AlphaFoldDB" id="A0A8B7ZYP4"/>
<dbReference type="InterPro" id="IPR050122">
    <property type="entry name" value="RTK"/>
</dbReference>
<keyword evidence="10" id="KW-0479">Metal-binding</keyword>
<feature type="domain" description="Protein kinase" evidence="13">
    <location>
        <begin position="141"/>
        <end position="413"/>
    </location>
</feature>
<keyword evidence="14" id="KW-1185">Reference proteome</keyword>
<feature type="binding site" evidence="10">
    <location>
        <position position="280"/>
    </location>
    <ligand>
        <name>Mg(2+)</name>
        <dbReference type="ChEBI" id="CHEBI:18420"/>
    </ligand>
</feature>
<keyword evidence="3 9" id="KW-0547">Nucleotide-binding</keyword>
<dbReference type="CDD" id="cd00192">
    <property type="entry name" value="PTKc"/>
    <property type="match status" value="1"/>
</dbReference>
<comment type="subcellular location">
    <subcellularLocation>
        <location evidence="1">Membrane</location>
        <topology evidence="1">Single-pass membrane protein</topology>
    </subcellularLocation>
</comment>
<evidence type="ECO:0000256" key="7">
    <source>
        <dbReference type="ARBA" id="ARBA00051243"/>
    </source>
</evidence>
<dbReference type="OrthoDB" id="9985181at2759"/>
<reference evidence="15" key="1">
    <citation type="submission" date="2025-08" db="UniProtKB">
        <authorList>
            <consortium name="RefSeq"/>
        </authorList>
    </citation>
    <scope>IDENTIFICATION</scope>
</reference>
<evidence type="ECO:0000256" key="1">
    <source>
        <dbReference type="ARBA" id="ARBA00004167"/>
    </source>
</evidence>
<evidence type="ECO:0000256" key="9">
    <source>
        <dbReference type="PIRSR" id="PIRSR000615-2"/>
    </source>
</evidence>
<evidence type="ECO:0000313" key="15">
    <source>
        <dbReference type="RefSeq" id="XP_022108696.1"/>
    </source>
</evidence>
<feature type="binding site" evidence="11">
    <location>
        <position position="174"/>
    </location>
    <ligand>
        <name>ATP</name>
        <dbReference type="ChEBI" id="CHEBI:30616"/>
    </ligand>
</feature>
<keyword evidence="2" id="KW-0808">Transferase</keyword>
<evidence type="ECO:0000313" key="14">
    <source>
        <dbReference type="Proteomes" id="UP000694845"/>
    </source>
</evidence>
<evidence type="ECO:0000256" key="3">
    <source>
        <dbReference type="ARBA" id="ARBA00022741"/>
    </source>
</evidence>
<dbReference type="InterPro" id="IPR000719">
    <property type="entry name" value="Prot_kinase_dom"/>
</dbReference>
<dbReference type="PROSITE" id="PS00107">
    <property type="entry name" value="PROTEIN_KINASE_ATP"/>
    <property type="match status" value="1"/>
</dbReference>
<proteinExistence type="predicted"/>
<dbReference type="PANTHER" id="PTHR24416">
    <property type="entry name" value="TYROSINE-PROTEIN KINASE RECEPTOR"/>
    <property type="match status" value="1"/>
</dbReference>
<evidence type="ECO:0000256" key="4">
    <source>
        <dbReference type="ARBA" id="ARBA00022777"/>
    </source>
</evidence>
<dbReference type="InterPro" id="IPR011009">
    <property type="entry name" value="Kinase-like_dom_sf"/>
</dbReference>
<evidence type="ECO:0000256" key="8">
    <source>
        <dbReference type="PIRSR" id="PIRSR000615-1"/>
    </source>
</evidence>
<dbReference type="PROSITE" id="PS50011">
    <property type="entry name" value="PROTEIN_KINASE_DOM"/>
    <property type="match status" value="1"/>
</dbReference>
<evidence type="ECO:0000256" key="5">
    <source>
        <dbReference type="ARBA" id="ARBA00022840"/>
    </source>
</evidence>
<dbReference type="InterPro" id="IPR008266">
    <property type="entry name" value="Tyr_kinase_AS"/>
</dbReference>
<keyword evidence="12" id="KW-0472">Membrane</keyword>
<feature type="binding site" evidence="9">
    <location>
        <position position="279"/>
    </location>
    <ligand>
        <name>ATP</name>
        <dbReference type="ChEBI" id="CHEBI:30616"/>
    </ligand>
</feature>
<dbReference type="Pfam" id="PF07714">
    <property type="entry name" value="PK_Tyr_Ser-Thr"/>
    <property type="match status" value="1"/>
</dbReference>